<evidence type="ECO:0000313" key="2">
    <source>
        <dbReference type="Proteomes" id="UP000177998"/>
    </source>
</evidence>
<evidence type="ECO:0008006" key="3">
    <source>
        <dbReference type="Google" id="ProtNLM"/>
    </source>
</evidence>
<dbReference type="Proteomes" id="UP000177998">
    <property type="component" value="Unassembled WGS sequence"/>
</dbReference>
<evidence type="ECO:0000313" key="1">
    <source>
        <dbReference type="EMBL" id="OGG89739.1"/>
    </source>
</evidence>
<dbReference type="EMBL" id="MFMZ01000060">
    <property type="protein sequence ID" value="OGG89739.1"/>
    <property type="molecule type" value="Genomic_DNA"/>
</dbReference>
<name>A0A1F6FV53_9BACT</name>
<organism evidence="1 2">
    <name type="scientific">Candidatus Kuenenbacteria bacterium RIFCSPLOWO2_02_FULL_42_16</name>
    <dbReference type="NCBI Taxonomy" id="1798564"/>
    <lineage>
        <taxon>Bacteria</taxon>
        <taxon>Candidatus Kueneniibacteriota</taxon>
    </lineage>
</organism>
<protein>
    <recommendedName>
        <fullName evidence="3">DUF2281 domain-containing protein</fullName>
    </recommendedName>
</protein>
<accession>A0A1F6FV53</accession>
<sequence>MNNQILVQPKIQGDKIVLEIPRKILEGILNYKIKSQPKIQKRANWMEIRKLRGAWKNMKIDPMEYERNIRAEWDRKLDI</sequence>
<reference evidence="1 2" key="1">
    <citation type="journal article" date="2016" name="Nat. Commun.">
        <title>Thousands of microbial genomes shed light on interconnected biogeochemical processes in an aquifer system.</title>
        <authorList>
            <person name="Anantharaman K."/>
            <person name="Brown C.T."/>
            <person name="Hug L.A."/>
            <person name="Sharon I."/>
            <person name="Castelle C.J."/>
            <person name="Probst A.J."/>
            <person name="Thomas B.C."/>
            <person name="Singh A."/>
            <person name="Wilkins M.J."/>
            <person name="Karaoz U."/>
            <person name="Brodie E.L."/>
            <person name="Williams K.H."/>
            <person name="Hubbard S.S."/>
            <person name="Banfield J.F."/>
        </authorList>
    </citation>
    <scope>NUCLEOTIDE SEQUENCE [LARGE SCALE GENOMIC DNA]</scope>
</reference>
<gene>
    <name evidence="1" type="ORF">A3H55_02400</name>
</gene>
<dbReference type="AlphaFoldDB" id="A0A1F6FV53"/>
<dbReference type="STRING" id="1798564.A3H55_02400"/>
<proteinExistence type="predicted"/>
<comment type="caution">
    <text evidence="1">The sequence shown here is derived from an EMBL/GenBank/DDBJ whole genome shotgun (WGS) entry which is preliminary data.</text>
</comment>